<dbReference type="InterPro" id="IPR003661">
    <property type="entry name" value="HisK_dim/P_dom"/>
</dbReference>
<evidence type="ECO:0000256" key="14">
    <source>
        <dbReference type="ARBA" id="ARBA00023012"/>
    </source>
</evidence>
<sequence length="896" mass="102526">MTLFPEILTIFSFIPHGHCYLWRPQLVALHLICDLLIFLAYFSIPTTLFYFVHKRRDLPYPNIFILFAAFIIACGLTHLMAIITLWYPIYWVSGTIKAMTALISVVTAAAMIPLIPQVLSLKSPAELEQMNQALELAHQQLSFHIENTPLGVIEWDQEFRVLRWSKQAEIIFGWKAEEVINLHPNQWSFILTEDVEKVNQIMASLMDRTQPRNSVRNRNYTKDGSIVYCDWYNSVLFDESGKLVSILSLAEDVTDKIEAEEALRQSERRYQVLAETSPVGIFRTDSQGNCLYVNERCCEISGTDQSASFGKGWIKTIYSEDRARVVEEWQKTVQQGETFRSEYRMQHSTGKISWVFGQAIAQKNENGEIIGYIGTVTDITPCKQAEEALQKSEAKFRQLAQQEELINRIASQIRNSLDLDTILQTTVCQIQNLLQLDRCYFVWYRSHSPKSQFREQLEPIKVSSFLDYWEVVYEAKNSELLSLVGCYSVEQVGSWAMRYLQLENILVNDIAEVWEADLRQFLTQLGFLSFLSIPIQTQFGEIGILSCSHHQNSHVWNENELELLKAVTDQLAIAINQAQLYAQTQANVTQAQAQAQQLEAALQKLRQTQTHLIQAEKMSSLGQMVAGIAHEINNPVTFVYSNVIPAIEYTDDLLNLLSLYQEYYPQPVPEIQQHIEEIELEFIQEDLPKLLSSMKMGADRIRQIVVSLRNFSRLDEAEFKAVDLHQGIDSTLLILQNRLKEQAGQVGIEVIKTYGNLPLVECYAGQMNQVFMNILVNAIDAINEQNTQRVQCQSSSLESQENPCQKPMIQIQTEVVNFSWVMIRIVDNGPGMPEQVRQKLFDPFFTTKPIGRGTGLGLSISYQIVVEKHQGHLECYSEVGQGSEFVIEIPIRQRRG</sequence>
<feature type="transmembrane region" description="Helical" evidence="18">
    <location>
        <begin position="27"/>
        <end position="52"/>
    </location>
</feature>
<feature type="domain" description="PAS" evidence="20">
    <location>
        <begin position="266"/>
        <end position="336"/>
    </location>
</feature>
<dbReference type="SUPFAM" id="SSF55874">
    <property type="entry name" value="ATPase domain of HSP90 chaperone/DNA topoisomerase II/histidine kinase"/>
    <property type="match status" value="1"/>
</dbReference>
<keyword evidence="10" id="KW-0418">Kinase</keyword>
<dbReference type="EMBL" id="JAYGHT010000147">
    <property type="protein sequence ID" value="MEA5522136.1"/>
    <property type="molecule type" value="Genomic_DNA"/>
</dbReference>
<keyword evidence="7" id="KW-0808">Transferase</keyword>
<feature type="domain" description="Histidine kinase" evidence="19">
    <location>
        <begin position="627"/>
        <end position="893"/>
    </location>
</feature>
<evidence type="ECO:0000256" key="17">
    <source>
        <dbReference type="SAM" id="Coils"/>
    </source>
</evidence>
<evidence type="ECO:0000256" key="12">
    <source>
        <dbReference type="ARBA" id="ARBA00022989"/>
    </source>
</evidence>
<feature type="transmembrane region" description="Helical" evidence="18">
    <location>
        <begin position="64"/>
        <end position="89"/>
    </location>
</feature>
<dbReference type="Gene3D" id="3.30.450.20">
    <property type="entry name" value="PAS domain"/>
    <property type="match status" value="2"/>
</dbReference>
<dbReference type="InterPro" id="IPR035965">
    <property type="entry name" value="PAS-like_dom_sf"/>
</dbReference>
<dbReference type="SMART" id="SM00091">
    <property type="entry name" value="PAS"/>
    <property type="match status" value="2"/>
</dbReference>
<dbReference type="InterPro" id="IPR036097">
    <property type="entry name" value="HisK_dim/P_sf"/>
</dbReference>
<evidence type="ECO:0000256" key="13">
    <source>
        <dbReference type="ARBA" id="ARBA00023008"/>
    </source>
</evidence>
<dbReference type="PRINTS" id="PR00344">
    <property type="entry name" value="BCTRLSENSOR"/>
</dbReference>
<dbReference type="RefSeq" id="WP_323224965.1">
    <property type="nucleotide sequence ID" value="NZ_JAYGHT010000147.1"/>
</dbReference>
<evidence type="ECO:0000256" key="18">
    <source>
        <dbReference type="SAM" id="Phobius"/>
    </source>
</evidence>
<dbReference type="Proteomes" id="UP001301728">
    <property type="component" value="Unassembled WGS sequence"/>
</dbReference>
<name>A0ABU5U4N7_9CYAN</name>
<evidence type="ECO:0000256" key="10">
    <source>
        <dbReference type="ARBA" id="ARBA00022777"/>
    </source>
</evidence>
<evidence type="ECO:0000256" key="9">
    <source>
        <dbReference type="ARBA" id="ARBA00022745"/>
    </source>
</evidence>
<evidence type="ECO:0000256" key="2">
    <source>
        <dbReference type="ARBA" id="ARBA00001935"/>
    </source>
</evidence>
<keyword evidence="8 18" id="KW-0812">Transmembrane</keyword>
<dbReference type="SMART" id="SM00387">
    <property type="entry name" value="HATPase_c"/>
    <property type="match status" value="1"/>
</dbReference>
<dbReference type="InterPro" id="IPR036890">
    <property type="entry name" value="HATPase_C_sf"/>
</dbReference>
<dbReference type="InterPro" id="IPR013656">
    <property type="entry name" value="PAS_4"/>
</dbReference>
<keyword evidence="17" id="KW-0175">Coiled coil</keyword>
<evidence type="ECO:0000259" key="19">
    <source>
        <dbReference type="PROSITE" id="PS50109"/>
    </source>
</evidence>
<dbReference type="InterPro" id="IPR058544">
    <property type="entry name" value="ETR1_N"/>
</dbReference>
<dbReference type="Pfam" id="PF02518">
    <property type="entry name" value="HATPase_c"/>
    <property type="match status" value="1"/>
</dbReference>
<proteinExistence type="inferred from homology"/>
<comment type="similarity">
    <text evidence="4">Belongs to the ethylene receptor family.</text>
</comment>
<evidence type="ECO:0000256" key="8">
    <source>
        <dbReference type="ARBA" id="ARBA00022692"/>
    </source>
</evidence>
<dbReference type="InterPro" id="IPR000700">
    <property type="entry name" value="PAS-assoc_C"/>
</dbReference>
<comment type="subcellular location">
    <subcellularLocation>
        <location evidence="3">Endoplasmic reticulum membrane</location>
        <topology evidence="3">Multi-pass membrane protein</topology>
    </subcellularLocation>
</comment>
<dbReference type="CDD" id="cd00082">
    <property type="entry name" value="HisKA"/>
    <property type="match status" value="1"/>
</dbReference>
<keyword evidence="12 18" id="KW-1133">Transmembrane helix</keyword>
<dbReference type="InterPro" id="IPR000014">
    <property type="entry name" value="PAS"/>
</dbReference>
<dbReference type="Pfam" id="PF01590">
    <property type="entry name" value="GAF"/>
    <property type="match status" value="1"/>
</dbReference>
<dbReference type="Pfam" id="PF25487">
    <property type="entry name" value="ETR1_N"/>
    <property type="match status" value="1"/>
</dbReference>
<keyword evidence="14" id="KW-0902">Two-component regulatory system</keyword>
<dbReference type="InterPro" id="IPR003018">
    <property type="entry name" value="GAF"/>
</dbReference>
<feature type="domain" description="PAC" evidence="21">
    <location>
        <begin position="213"/>
        <end position="265"/>
    </location>
</feature>
<feature type="domain" description="PAS" evidence="20">
    <location>
        <begin position="137"/>
        <end position="209"/>
    </location>
</feature>
<dbReference type="EC" id="2.7.13.3" evidence="5"/>
<evidence type="ECO:0000256" key="15">
    <source>
        <dbReference type="ARBA" id="ARBA00023136"/>
    </source>
</evidence>
<feature type="transmembrane region" description="Helical" evidence="18">
    <location>
        <begin position="95"/>
        <end position="115"/>
    </location>
</feature>
<comment type="cofactor">
    <cofactor evidence="2">
        <name>Cu cation</name>
        <dbReference type="ChEBI" id="CHEBI:23378"/>
    </cofactor>
</comment>
<dbReference type="InterPro" id="IPR013655">
    <property type="entry name" value="PAS_fold_3"/>
</dbReference>
<dbReference type="InterPro" id="IPR004358">
    <property type="entry name" value="Sig_transdc_His_kin-like_C"/>
</dbReference>
<keyword evidence="16" id="KW-1015">Disulfide bond</keyword>
<dbReference type="SMART" id="SM00086">
    <property type="entry name" value="PAC"/>
    <property type="match status" value="2"/>
</dbReference>
<dbReference type="PANTHER" id="PTHR43304:SF1">
    <property type="entry name" value="PAC DOMAIN-CONTAINING PROTEIN"/>
    <property type="match status" value="1"/>
</dbReference>
<accession>A0ABU5U4N7</accession>
<dbReference type="Gene3D" id="3.30.565.10">
    <property type="entry name" value="Histidine kinase-like ATPase, C-terminal domain"/>
    <property type="match status" value="1"/>
</dbReference>
<dbReference type="InterPro" id="IPR005467">
    <property type="entry name" value="His_kinase_dom"/>
</dbReference>
<dbReference type="PANTHER" id="PTHR43304">
    <property type="entry name" value="PHYTOCHROME-LIKE PROTEIN CPH1"/>
    <property type="match status" value="1"/>
</dbReference>
<evidence type="ECO:0000313" key="23">
    <source>
        <dbReference type="Proteomes" id="UP001301728"/>
    </source>
</evidence>
<dbReference type="Gene3D" id="3.30.450.40">
    <property type="match status" value="1"/>
</dbReference>
<evidence type="ECO:0000256" key="5">
    <source>
        <dbReference type="ARBA" id="ARBA00012438"/>
    </source>
</evidence>
<reference evidence="22 23" key="1">
    <citation type="submission" date="2023-12" db="EMBL/GenBank/DDBJ databases">
        <title>Baltic Sea Cyanobacteria.</title>
        <authorList>
            <person name="Delbaje E."/>
            <person name="Fewer D.P."/>
            <person name="Shishido T.K."/>
        </authorList>
    </citation>
    <scope>NUCLEOTIDE SEQUENCE [LARGE SCALE GENOMIC DNA]</scope>
    <source>
        <strain evidence="22 23">CCNP 1315</strain>
    </source>
</reference>
<evidence type="ECO:0000256" key="11">
    <source>
        <dbReference type="ARBA" id="ARBA00022824"/>
    </source>
</evidence>
<dbReference type="SUPFAM" id="SSF55785">
    <property type="entry name" value="PYP-like sensor domain (PAS domain)"/>
    <property type="match status" value="2"/>
</dbReference>
<evidence type="ECO:0000256" key="1">
    <source>
        <dbReference type="ARBA" id="ARBA00000085"/>
    </source>
</evidence>
<keyword evidence="13" id="KW-0186">Copper</keyword>
<evidence type="ECO:0000259" key="20">
    <source>
        <dbReference type="PROSITE" id="PS50112"/>
    </source>
</evidence>
<keyword evidence="9" id="KW-0936">Ethylene signaling pathway</keyword>
<evidence type="ECO:0000256" key="6">
    <source>
        <dbReference type="ARBA" id="ARBA00022553"/>
    </source>
</evidence>
<dbReference type="SMART" id="SM00065">
    <property type="entry name" value="GAF"/>
    <property type="match status" value="1"/>
</dbReference>
<evidence type="ECO:0000259" key="21">
    <source>
        <dbReference type="PROSITE" id="PS50113"/>
    </source>
</evidence>
<dbReference type="PROSITE" id="PS50109">
    <property type="entry name" value="HIS_KIN"/>
    <property type="match status" value="1"/>
</dbReference>
<dbReference type="PROSITE" id="PS50113">
    <property type="entry name" value="PAC"/>
    <property type="match status" value="2"/>
</dbReference>
<keyword evidence="23" id="KW-1185">Reference proteome</keyword>
<dbReference type="InterPro" id="IPR003594">
    <property type="entry name" value="HATPase_dom"/>
</dbReference>
<keyword evidence="15 18" id="KW-0472">Membrane</keyword>
<comment type="catalytic activity">
    <reaction evidence="1">
        <text>ATP + protein L-histidine = ADP + protein N-phospho-L-histidine.</text>
        <dbReference type="EC" id="2.7.13.3"/>
    </reaction>
</comment>
<comment type="caution">
    <text evidence="22">The sequence shown here is derived from an EMBL/GenBank/DDBJ whole genome shotgun (WGS) entry which is preliminary data.</text>
</comment>
<evidence type="ECO:0000313" key="22">
    <source>
        <dbReference type="EMBL" id="MEA5522136.1"/>
    </source>
</evidence>
<dbReference type="SUPFAM" id="SSF55781">
    <property type="entry name" value="GAF domain-like"/>
    <property type="match status" value="1"/>
</dbReference>
<protein>
    <recommendedName>
        <fullName evidence="5">histidine kinase</fullName>
        <ecNumber evidence="5">2.7.13.3</ecNumber>
    </recommendedName>
</protein>
<feature type="coiled-coil region" evidence="17">
    <location>
        <begin position="581"/>
        <end position="618"/>
    </location>
</feature>
<evidence type="ECO:0000256" key="7">
    <source>
        <dbReference type="ARBA" id="ARBA00022679"/>
    </source>
</evidence>
<gene>
    <name evidence="22" type="ORF">VB854_24655</name>
</gene>
<dbReference type="InterPro" id="IPR001610">
    <property type="entry name" value="PAC"/>
</dbReference>
<evidence type="ECO:0000256" key="16">
    <source>
        <dbReference type="ARBA" id="ARBA00023157"/>
    </source>
</evidence>
<organism evidence="22 23">
    <name type="scientific">Limnoraphis robusta CCNP1315</name>
    <dbReference type="NCBI Taxonomy" id="3110306"/>
    <lineage>
        <taxon>Bacteria</taxon>
        <taxon>Bacillati</taxon>
        <taxon>Cyanobacteriota</taxon>
        <taxon>Cyanophyceae</taxon>
        <taxon>Oscillatoriophycideae</taxon>
        <taxon>Oscillatoriales</taxon>
        <taxon>Sirenicapillariaceae</taxon>
        <taxon>Limnoraphis</taxon>
    </lineage>
</organism>
<dbReference type="CDD" id="cd00130">
    <property type="entry name" value="PAS"/>
    <property type="match status" value="2"/>
</dbReference>
<dbReference type="Pfam" id="PF08447">
    <property type="entry name" value="PAS_3"/>
    <property type="match status" value="1"/>
</dbReference>
<evidence type="ECO:0000256" key="4">
    <source>
        <dbReference type="ARBA" id="ARBA00009842"/>
    </source>
</evidence>
<dbReference type="PROSITE" id="PS50112">
    <property type="entry name" value="PAS"/>
    <property type="match status" value="2"/>
</dbReference>
<dbReference type="Pfam" id="PF08448">
    <property type="entry name" value="PAS_4"/>
    <property type="match status" value="1"/>
</dbReference>
<dbReference type="InterPro" id="IPR052162">
    <property type="entry name" value="Sensor_kinase/Photoreceptor"/>
</dbReference>
<dbReference type="InterPro" id="IPR029016">
    <property type="entry name" value="GAF-like_dom_sf"/>
</dbReference>
<feature type="domain" description="PAC" evidence="21">
    <location>
        <begin position="339"/>
        <end position="391"/>
    </location>
</feature>
<dbReference type="Gene3D" id="1.10.287.130">
    <property type="match status" value="1"/>
</dbReference>
<dbReference type="SUPFAM" id="SSF47384">
    <property type="entry name" value="Homodimeric domain of signal transducing histidine kinase"/>
    <property type="match status" value="1"/>
</dbReference>
<dbReference type="NCBIfam" id="TIGR00229">
    <property type="entry name" value="sensory_box"/>
    <property type="match status" value="2"/>
</dbReference>
<evidence type="ECO:0000256" key="3">
    <source>
        <dbReference type="ARBA" id="ARBA00004477"/>
    </source>
</evidence>
<keyword evidence="6" id="KW-0597">Phosphoprotein</keyword>
<keyword evidence="11" id="KW-0256">Endoplasmic reticulum</keyword>